<dbReference type="SUPFAM" id="SSF53335">
    <property type="entry name" value="S-adenosyl-L-methionine-dependent methyltransferases"/>
    <property type="match status" value="1"/>
</dbReference>
<reference evidence="1 2" key="1">
    <citation type="submission" date="2020-08" db="EMBL/GenBank/DDBJ databases">
        <title>Emergence and comparative genomics analysis of Citrobacter in Fennec fox imported from North Africa to China.</title>
        <authorList>
            <person name="Zheng B."/>
        </authorList>
    </citation>
    <scope>NUCLEOTIDE SEQUENCE [LARGE SCALE GENOMIC DNA]</scope>
    <source>
        <strain evidence="1 2">FF141</strain>
    </source>
</reference>
<accession>A0A7X1EIN2</accession>
<dbReference type="RefSeq" id="WP_095442808.1">
    <property type="nucleotide sequence ID" value="NZ_JACLAG010000004.1"/>
</dbReference>
<dbReference type="Pfam" id="PF13578">
    <property type="entry name" value="Methyltransf_24"/>
    <property type="match status" value="1"/>
</dbReference>
<dbReference type="GO" id="GO:0008168">
    <property type="term" value="F:methyltransferase activity"/>
    <property type="evidence" value="ECO:0007669"/>
    <property type="project" value="UniProtKB-KW"/>
</dbReference>
<comment type="caution">
    <text evidence="1">The sequence shown here is derived from an EMBL/GenBank/DDBJ whole genome shotgun (WGS) entry which is preliminary data.</text>
</comment>
<gene>
    <name evidence="1" type="ORF">H7I73_18365</name>
</gene>
<keyword evidence="1" id="KW-0808">Transferase</keyword>
<evidence type="ECO:0000313" key="1">
    <source>
        <dbReference type="EMBL" id="MBC2621604.1"/>
    </source>
</evidence>
<dbReference type="AlphaFoldDB" id="A0A7X1EIN2"/>
<name>A0A7X1EIN2_9ENTR</name>
<organism evidence="1 2">
    <name type="scientific">Citrobacter cronae</name>
    <dbReference type="NCBI Taxonomy" id="1748967"/>
    <lineage>
        <taxon>Bacteria</taxon>
        <taxon>Pseudomonadati</taxon>
        <taxon>Pseudomonadota</taxon>
        <taxon>Gammaproteobacteria</taxon>
        <taxon>Enterobacterales</taxon>
        <taxon>Enterobacteriaceae</taxon>
        <taxon>Citrobacter</taxon>
        <taxon>Citrobacter freundii complex</taxon>
    </lineage>
</organism>
<dbReference type="InterPro" id="IPR029063">
    <property type="entry name" value="SAM-dependent_MTases_sf"/>
</dbReference>
<sequence length="220" mass="25470">MSSENEQIINAIISRYMAQVHQQKAHYEERLPRVKLHRQNMENCRLLLDRDELLTLMPKNAVVAEIGVDKGDFSEKILTVCSPATLFLVDAWHTERYHDGLFNSVTQRFAKQLEDKTIDIKRGLSVETAGQFEDSSLDWIYIDTDHSYETTIRELCAYAPKIKPGGIIAGHDYTMGNFAKWYRYGVIEAVHEFCVAFNWELIFMTVDVTENQSFAIRKIK</sequence>
<dbReference type="Proteomes" id="UP000548504">
    <property type="component" value="Unassembled WGS sequence"/>
</dbReference>
<dbReference type="EMBL" id="JACLAG010000004">
    <property type="protein sequence ID" value="MBC2621604.1"/>
    <property type="molecule type" value="Genomic_DNA"/>
</dbReference>
<dbReference type="GO" id="GO:0032259">
    <property type="term" value="P:methylation"/>
    <property type="evidence" value="ECO:0007669"/>
    <property type="project" value="UniProtKB-KW"/>
</dbReference>
<proteinExistence type="predicted"/>
<evidence type="ECO:0000313" key="2">
    <source>
        <dbReference type="Proteomes" id="UP000548504"/>
    </source>
</evidence>
<dbReference type="Gene3D" id="3.40.50.150">
    <property type="entry name" value="Vaccinia Virus protein VP39"/>
    <property type="match status" value="1"/>
</dbReference>
<keyword evidence="1" id="KW-0489">Methyltransferase</keyword>
<protein>
    <submittedName>
        <fullName evidence="1">Class I SAM-dependent methyltransferase</fullName>
    </submittedName>
</protein>